<dbReference type="AlphaFoldDB" id="A0ABD1RYK3"/>
<protein>
    <submittedName>
        <fullName evidence="1">Uncharacterized protein</fullName>
    </submittedName>
</protein>
<proteinExistence type="predicted"/>
<organism evidence="1 2">
    <name type="scientific">Forsythia ovata</name>
    <dbReference type="NCBI Taxonomy" id="205694"/>
    <lineage>
        <taxon>Eukaryota</taxon>
        <taxon>Viridiplantae</taxon>
        <taxon>Streptophyta</taxon>
        <taxon>Embryophyta</taxon>
        <taxon>Tracheophyta</taxon>
        <taxon>Spermatophyta</taxon>
        <taxon>Magnoliopsida</taxon>
        <taxon>eudicotyledons</taxon>
        <taxon>Gunneridae</taxon>
        <taxon>Pentapetalae</taxon>
        <taxon>asterids</taxon>
        <taxon>lamiids</taxon>
        <taxon>Lamiales</taxon>
        <taxon>Oleaceae</taxon>
        <taxon>Forsythieae</taxon>
        <taxon>Forsythia</taxon>
    </lineage>
</organism>
<evidence type="ECO:0000313" key="2">
    <source>
        <dbReference type="Proteomes" id="UP001604277"/>
    </source>
</evidence>
<dbReference type="EMBL" id="JBFOLJ010000011">
    <property type="protein sequence ID" value="KAL2493533.1"/>
    <property type="molecule type" value="Genomic_DNA"/>
</dbReference>
<dbReference type="Proteomes" id="UP001604277">
    <property type="component" value="Unassembled WGS sequence"/>
</dbReference>
<sequence length="139" mass="15799">MKAKQIPNHQITIRTVKLGVARELISVSSQGPDPSTQLRSLKQSQTCTLACMPPIKRLLLDKQVLTNLKIHTSPYCTYHQFTDIVPRTATYRHWQNKEPKRRIEPPLGEVKAGIARHFSPTSCVAYDARKLEIAGQKKR</sequence>
<keyword evidence="2" id="KW-1185">Reference proteome</keyword>
<evidence type="ECO:0000313" key="1">
    <source>
        <dbReference type="EMBL" id="KAL2493533.1"/>
    </source>
</evidence>
<comment type="caution">
    <text evidence="1">The sequence shown here is derived from an EMBL/GenBank/DDBJ whole genome shotgun (WGS) entry which is preliminary data.</text>
</comment>
<gene>
    <name evidence="1" type="ORF">Fot_37290</name>
</gene>
<name>A0ABD1RYK3_9LAMI</name>
<reference evidence="2" key="1">
    <citation type="submission" date="2024-07" db="EMBL/GenBank/DDBJ databases">
        <title>Two chromosome-level genome assemblies of Korean endemic species Abeliophyllum distichum and Forsythia ovata (Oleaceae).</title>
        <authorList>
            <person name="Jang H."/>
        </authorList>
    </citation>
    <scope>NUCLEOTIDE SEQUENCE [LARGE SCALE GENOMIC DNA]</scope>
</reference>
<accession>A0ABD1RYK3</accession>